<proteinExistence type="predicted"/>
<keyword evidence="1" id="KW-1133">Transmembrane helix</keyword>
<gene>
    <name evidence="2" type="ORF">SAMN05421507_102652</name>
</gene>
<dbReference type="Proteomes" id="UP000199691">
    <property type="component" value="Unassembled WGS sequence"/>
</dbReference>
<feature type="transmembrane region" description="Helical" evidence="1">
    <location>
        <begin position="197"/>
        <end position="220"/>
    </location>
</feature>
<dbReference type="InterPro" id="IPR021315">
    <property type="entry name" value="Gap/Sap"/>
</dbReference>
<evidence type="ECO:0000313" key="3">
    <source>
        <dbReference type="Proteomes" id="UP000199691"/>
    </source>
</evidence>
<sequence length="221" mass="22606">MSPVLLAGIAGLALLDALNPATIAGVALLLLSPSRRPVTAAALFALGAYTAVLALGVVLLVGADVAAGVITDAMTWLRRAALLLGAGSLVVAGVRRFRTRTRTAVVLPAWVSVRTAVPLGVVVTGADLPNAFPYFLAVERLVTAGVHTGQALLVLAAYALIYCLPCVVLVVLGAAFGGKVRPRLDGLYARLGAEKAVPANVGLGVLWLLLACGVVLLAFLW</sequence>
<protein>
    <submittedName>
        <fullName evidence="2">Sap, sulfolipid-1-addressing protein</fullName>
    </submittedName>
</protein>
<dbReference type="RefSeq" id="WP_090096611.1">
    <property type="nucleotide sequence ID" value="NZ_FNIX01000002.1"/>
</dbReference>
<feature type="transmembrane region" description="Helical" evidence="1">
    <location>
        <begin position="6"/>
        <end position="31"/>
    </location>
</feature>
<dbReference type="AlphaFoldDB" id="A0A1H0JVU7"/>
<reference evidence="3" key="1">
    <citation type="submission" date="2016-10" db="EMBL/GenBank/DDBJ databases">
        <authorList>
            <person name="Varghese N."/>
            <person name="Submissions S."/>
        </authorList>
    </citation>
    <scope>NUCLEOTIDE SEQUENCE [LARGE SCALE GENOMIC DNA]</scope>
    <source>
        <strain evidence="3">CGMCC 4.6609</strain>
    </source>
</reference>
<keyword evidence="3" id="KW-1185">Reference proteome</keyword>
<keyword evidence="1" id="KW-0472">Membrane</keyword>
<feature type="transmembrane region" description="Helical" evidence="1">
    <location>
        <begin position="151"/>
        <end position="176"/>
    </location>
</feature>
<name>A0A1H0JVU7_9PSEU</name>
<dbReference type="Pfam" id="PF11139">
    <property type="entry name" value="SfLAP"/>
    <property type="match status" value="1"/>
</dbReference>
<evidence type="ECO:0000256" key="1">
    <source>
        <dbReference type="SAM" id="Phobius"/>
    </source>
</evidence>
<evidence type="ECO:0000313" key="2">
    <source>
        <dbReference type="EMBL" id="SDO47612.1"/>
    </source>
</evidence>
<dbReference type="STRING" id="641025.SAMN05421507_102652"/>
<organism evidence="2 3">
    <name type="scientific">Lentzea jiangxiensis</name>
    <dbReference type="NCBI Taxonomy" id="641025"/>
    <lineage>
        <taxon>Bacteria</taxon>
        <taxon>Bacillati</taxon>
        <taxon>Actinomycetota</taxon>
        <taxon>Actinomycetes</taxon>
        <taxon>Pseudonocardiales</taxon>
        <taxon>Pseudonocardiaceae</taxon>
        <taxon>Lentzea</taxon>
    </lineage>
</organism>
<dbReference type="OrthoDB" id="5114475at2"/>
<keyword evidence="1" id="KW-0812">Transmembrane</keyword>
<dbReference type="EMBL" id="FNIX01000002">
    <property type="protein sequence ID" value="SDO47612.1"/>
    <property type="molecule type" value="Genomic_DNA"/>
</dbReference>
<feature type="transmembrane region" description="Helical" evidence="1">
    <location>
        <begin position="76"/>
        <end position="94"/>
    </location>
</feature>
<feature type="transmembrane region" description="Helical" evidence="1">
    <location>
        <begin position="43"/>
        <end position="70"/>
    </location>
</feature>
<feature type="transmembrane region" description="Helical" evidence="1">
    <location>
        <begin position="106"/>
        <end position="126"/>
    </location>
</feature>
<accession>A0A1H0JVU7</accession>